<evidence type="ECO:0000313" key="2">
    <source>
        <dbReference type="EMBL" id="MPC24030.1"/>
    </source>
</evidence>
<evidence type="ECO:0000256" key="1">
    <source>
        <dbReference type="SAM" id="MobiDB-lite"/>
    </source>
</evidence>
<reference evidence="2 3" key="1">
    <citation type="submission" date="2019-05" db="EMBL/GenBank/DDBJ databases">
        <title>Another draft genome of Portunus trituberculatus and its Hox gene families provides insights of decapod evolution.</title>
        <authorList>
            <person name="Jeong J.-H."/>
            <person name="Song I."/>
            <person name="Kim S."/>
            <person name="Choi T."/>
            <person name="Kim D."/>
            <person name="Ryu S."/>
            <person name="Kim W."/>
        </authorList>
    </citation>
    <scope>NUCLEOTIDE SEQUENCE [LARGE SCALE GENOMIC DNA]</scope>
    <source>
        <tissue evidence="2">Muscle</tissue>
    </source>
</reference>
<evidence type="ECO:0000313" key="3">
    <source>
        <dbReference type="Proteomes" id="UP000324222"/>
    </source>
</evidence>
<sequence>MIKKKRQTHRRPPHLHLAAHQHTPTQPSCIPWLYLSYTCMRVVVLTPAPPSQTLRSLTIVTRRHLQTCVSSGCGKAMLESLSETRAFGIRRTAFFLNIPASCHE</sequence>
<organism evidence="2 3">
    <name type="scientific">Portunus trituberculatus</name>
    <name type="common">Swimming crab</name>
    <name type="synonym">Neptunus trituberculatus</name>
    <dbReference type="NCBI Taxonomy" id="210409"/>
    <lineage>
        <taxon>Eukaryota</taxon>
        <taxon>Metazoa</taxon>
        <taxon>Ecdysozoa</taxon>
        <taxon>Arthropoda</taxon>
        <taxon>Crustacea</taxon>
        <taxon>Multicrustacea</taxon>
        <taxon>Malacostraca</taxon>
        <taxon>Eumalacostraca</taxon>
        <taxon>Eucarida</taxon>
        <taxon>Decapoda</taxon>
        <taxon>Pleocyemata</taxon>
        <taxon>Brachyura</taxon>
        <taxon>Eubrachyura</taxon>
        <taxon>Portunoidea</taxon>
        <taxon>Portunidae</taxon>
        <taxon>Portuninae</taxon>
        <taxon>Portunus</taxon>
    </lineage>
</organism>
<dbReference type="AlphaFoldDB" id="A0A5B7DRF5"/>
<accession>A0A5B7DRF5</accession>
<comment type="caution">
    <text evidence="2">The sequence shown here is derived from an EMBL/GenBank/DDBJ whole genome shotgun (WGS) entry which is preliminary data.</text>
</comment>
<feature type="compositionally biased region" description="Basic residues" evidence="1">
    <location>
        <begin position="1"/>
        <end position="19"/>
    </location>
</feature>
<name>A0A5B7DRF5_PORTR</name>
<proteinExistence type="predicted"/>
<feature type="region of interest" description="Disordered" evidence="1">
    <location>
        <begin position="1"/>
        <end position="20"/>
    </location>
</feature>
<dbReference type="Proteomes" id="UP000324222">
    <property type="component" value="Unassembled WGS sequence"/>
</dbReference>
<dbReference type="EMBL" id="VSRR010001281">
    <property type="protein sequence ID" value="MPC24030.1"/>
    <property type="molecule type" value="Genomic_DNA"/>
</dbReference>
<gene>
    <name evidence="2" type="ORF">E2C01_017100</name>
</gene>
<keyword evidence="3" id="KW-1185">Reference proteome</keyword>
<protein>
    <submittedName>
        <fullName evidence="2">Uncharacterized protein</fullName>
    </submittedName>
</protein>